<dbReference type="EMBL" id="KP136319">
    <property type="protein sequence ID" value="AJF98395.1"/>
    <property type="molecule type" value="Genomic_DNA"/>
</dbReference>
<dbReference type="KEGG" id="vg:23463312"/>
<organism evidence="2 3">
    <name type="scientific">Pandoravirus inopinatum</name>
    <dbReference type="NCBI Taxonomy" id="1605721"/>
    <lineage>
        <taxon>Viruses</taxon>
        <taxon>Pandoravirus</taxon>
    </lineage>
</organism>
<keyword evidence="1" id="KW-1133">Transmembrane helix</keyword>
<name>A0A0B5J8W1_9VIRU</name>
<feature type="transmembrane region" description="Helical" evidence="1">
    <location>
        <begin position="133"/>
        <end position="155"/>
    </location>
</feature>
<feature type="transmembrane region" description="Helical" evidence="1">
    <location>
        <begin position="15"/>
        <end position="39"/>
    </location>
</feature>
<proteinExistence type="predicted"/>
<evidence type="ECO:0000313" key="3">
    <source>
        <dbReference type="Proteomes" id="UP000202511"/>
    </source>
</evidence>
<evidence type="ECO:0008006" key="4">
    <source>
        <dbReference type="Google" id="ProtNLM"/>
    </source>
</evidence>
<keyword evidence="1" id="KW-0812">Transmembrane</keyword>
<dbReference type="Proteomes" id="UP000202511">
    <property type="component" value="Segment"/>
</dbReference>
<evidence type="ECO:0000256" key="1">
    <source>
        <dbReference type="SAM" id="Phobius"/>
    </source>
</evidence>
<keyword evidence="1" id="KW-0472">Membrane</keyword>
<evidence type="ECO:0000313" key="2">
    <source>
        <dbReference type="EMBL" id="AJF98395.1"/>
    </source>
</evidence>
<dbReference type="GeneID" id="23463312"/>
<dbReference type="RefSeq" id="YP_009120630.1">
    <property type="nucleotide sequence ID" value="NC_026440.1"/>
</dbReference>
<reference evidence="2 3" key="1">
    <citation type="journal article" date="2015" name="Parasitol. Res.">
        <title>Viruses in close associations with free-living amoebae.</title>
        <authorList>
            <person name="Scheid P."/>
        </authorList>
    </citation>
    <scope>NUCLEOTIDE SEQUENCE [LARGE SCALE GENOMIC DNA]</scope>
    <source>
        <strain evidence="2">KlaHel</strain>
    </source>
</reference>
<protein>
    <recommendedName>
        <fullName evidence="4">Transmembrane protein</fullName>
    </recommendedName>
</protein>
<accession>A0A0B5J8W1</accession>
<sequence>MCVSNAVFFCPDAQIVVVVVTLALRTLVSVVVLQSVLLAGESGFIGGPVFGLRFPCPLSRCTARGFHWPEKEKDNEMRIGQAHRRGNTLFSVRWAVAGARRHKKATRAALGFFCHDLLPIVGFGRDPISLARAFLPFLFLLLFLSLRTLAPFSLITKPTAVCLQKSCIVVVEPKGDDHCALAPYGSPRRRKAMVAYRLFPRLWEGCAQTAALDGATPKNTFFFRKQKEKRGKKE</sequence>